<sequence>MRYHWAKELLQSWLKDHSLQEEPLYRSSGRLVDWAGMAASPLYADMIGEIREEAERLLDLPEPELTEELYERFEKTGNRLAYEGKYFERRRRLASFALMSLLDADKPAYMQALIGTIEAVLEEPTWCLPAHMRGQQIDRNIDLFSAETGFALSEIIVLLGSRLPERLRESMLGHIDRRLFVPYLSYGPYGWETAEHNWAAVCAGSIGAAALLVEQSAARKAAILVKTVETMNHYLAGFGEDGACLEGPGYWNYGFGYFVYFADLLNRATDGNADLFALDKVKAVSLFQQRCYLAGDRPANFSDALPHVSVHIGLSDYLADRFGEVEHPPLKLRAAYTDDHCARFAPALRNVLWFRPEARREANWKPGSWYLPDAQWFISRSVSSAGSFGFAAKGGSNDEPHNHIDVGHFILLSGDDPAVAADLGSGEYTADYFGEGRYTYDCNGAQGHSLPIVSGHPQQVGGASKARMPEAVTGERQDHFSLELADCYPSESGLQSLKRSFVLLKDEKSTLTVNDNFLFGESGGQVTEVIVTRCQPSLAEDGRIVLAGGQHMVELTYEAGLFRPAIVERPFVNHFGHEETYYRIHLIAEHSAKRSQQFALHFEFK</sequence>
<name>A0ABR8MVH8_9BACL</name>
<evidence type="ECO:0000313" key="1">
    <source>
        <dbReference type="EMBL" id="MBD3919974.1"/>
    </source>
</evidence>
<evidence type="ECO:0000313" key="2">
    <source>
        <dbReference type="Proteomes" id="UP000609346"/>
    </source>
</evidence>
<dbReference type="PANTHER" id="PTHR38045:SF1">
    <property type="entry name" value="HEPARINASE II_III-LIKE PROTEIN"/>
    <property type="match status" value="1"/>
</dbReference>
<dbReference type="PANTHER" id="PTHR38045">
    <property type="entry name" value="CHROMOSOME 1, WHOLE GENOME SHOTGUN SEQUENCE"/>
    <property type="match status" value="1"/>
</dbReference>
<dbReference type="Proteomes" id="UP000609346">
    <property type="component" value="Unassembled WGS sequence"/>
</dbReference>
<proteinExistence type="predicted"/>
<reference evidence="1 2" key="1">
    <citation type="submission" date="2020-09" db="EMBL/GenBank/DDBJ databases">
        <title>Paenibacillus sp. strain PR3 16S rRNA gene Genome sequencing and assembly.</title>
        <authorList>
            <person name="Kim J."/>
        </authorList>
    </citation>
    <scope>NUCLEOTIDE SEQUENCE [LARGE SCALE GENOMIC DNA]</scope>
    <source>
        <strain evidence="1 2">PR3</strain>
    </source>
</reference>
<gene>
    <name evidence="1" type="ORF">H8B09_14515</name>
</gene>
<dbReference type="SUPFAM" id="SSF48230">
    <property type="entry name" value="Chondroitin AC/alginate lyase"/>
    <property type="match status" value="1"/>
</dbReference>
<comment type="caution">
    <text evidence="1">The sequence shown here is derived from an EMBL/GenBank/DDBJ whole genome shotgun (WGS) entry which is preliminary data.</text>
</comment>
<protein>
    <submittedName>
        <fullName evidence="1">Heparinase II/III family protein</fullName>
    </submittedName>
</protein>
<keyword evidence="2" id="KW-1185">Reference proteome</keyword>
<dbReference type="Gene3D" id="2.70.98.70">
    <property type="match status" value="1"/>
</dbReference>
<organism evidence="1 2">
    <name type="scientific">Paenibacillus terricola</name>
    <dbReference type="NCBI Taxonomy" id="2763503"/>
    <lineage>
        <taxon>Bacteria</taxon>
        <taxon>Bacillati</taxon>
        <taxon>Bacillota</taxon>
        <taxon>Bacilli</taxon>
        <taxon>Bacillales</taxon>
        <taxon>Paenibacillaceae</taxon>
        <taxon>Paenibacillus</taxon>
    </lineage>
</organism>
<accession>A0ABR8MVH8</accession>
<dbReference type="Gene3D" id="1.50.10.100">
    <property type="entry name" value="Chondroitin AC/alginate lyase"/>
    <property type="match status" value="1"/>
</dbReference>
<dbReference type="InterPro" id="IPR008929">
    <property type="entry name" value="Chondroitin_lyas"/>
</dbReference>
<dbReference type="EMBL" id="JACXZA010000003">
    <property type="protein sequence ID" value="MBD3919974.1"/>
    <property type="molecule type" value="Genomic_DNA"/>
</dbReference>
<dbReference type="RefSeq" id="WP_191204239.1">
    <property type="nucleotide sequence ID" value="NZ_JACXZA010000003.1"/>
</dbReference>